<accession>A0A8S5P2E8</accession>
<reference evidence="2" key="1">
    <citation type="journal article" date="2021" name="Proc. Natl. Acad. Sci. U.S.A.">
        <title>A Catalog of Tens of Thousands of Viruses from Human Metagenomes Reveals Hidden Associations with Chronic Diseases.</title>
        <authorList>
            <person name="Tisza M.J."/>
            <person name="Buck C.B."/>
        </authorList>
    </citation>
    <scope>NUCLEOTIDE SEQUENCE</scope>
    <source>
        <strain evidence="2">CtakU3</strain>
    </source>
</reference>
<dbReference type="EMBL" id="BK015306">
    <property type="protein sequence ID" value="DAE00593.1"/>
    <property type="molecule type" value="Genomic_DNA"/>
</dbReference>
<name>A0A8S5P2E8_9CAUD</name>
<organism evidence="2">
    <name type="scientific">Myoviridae sp. ctakU3</name>
    <dbReference type="NCBI Taxonomy" id="2825135"/>
    <lineage>
        <taxon>Viruses</taxon>
        <taxon>Duplodnaviria</taxon>
        <taxon>Heunggongvirae</taxon>
        <taxon>Uroviricota</taxon>
        <taxon>Caudoviricetes</taxon>
    </lineage>
</organism>
<feature type="region of interest" description="Disordered" evidence="1">
    <location>
        <begin position="357"/>
        <end position="397"/>
    </location>
</feature>
<feature type="compositionally biased region" description="Basic and acidic residues" evidence="1">
    <location>
        <begin position="357"/>
        <end position="371"/>
    </location>
</feature>
<feature type="compositionally biased region" description="Polar residues" evidence="1">
    <location>
        <begin position="372"/>
        <end position="397"/>
    </location>
</feature>
<evidence type="ECO:0000313" key="2">
    <source>
        <dbReference type="EMBL" id="DAE00593.1"/>
    </source>
</evidence>
<proteinExistence type="predicted"/>
<protein>
    <submittedName>
        <fullName evidence="2">Virion protein</fullName>
    </submittedName>
</protein>
<evidence type="ECO:0000256" key="1">
    <source>
        <dbReference type="SAM" id="MobiDB-lite"/>
    </source>
</evidence>
<sequence>MASVLEGFLVKLGFSVDKDGLKKFNNSVEETNIRFKSIAKGALAVGTAVTAAFAKSVYDTNKLYIESRNVGSSLVGMQNILQAMKRSGGNVDAVAGAFSNLKEKIISLGAPFEQYLKKNLGVDLYDATGNLRDMSDVMLDIRTRLVDLTQSHGAAYAKMQADAIGLGGAYNDIISDGFLKAINEAKVANAGLGNTLNDNAVVANRLSNAFDRIISSLGMASKQMTVDFIKQTGLDKSLENLASWVEDKSPKVLGFMNSLFSGVGADGKKIDRFKFLKDVAEQIGIGSIQNAALGRAKLIKSALKGTGWGDKLTKYLGIDHMAKWYDDIEDYRQDRFSKSEVNRVWDASADQIEANREGARQKIKAQEESKQEPQNATPKMEPNSPSQNQATQGQSLDSQLLREMYKGDKEREKIARARGIRNNNPGNRVALRGEKSDGRFAVYDTMNEGVLKLMQQLKRYENAGLENVESLLSLYAPSNENNTQAYIQAVAQSMSKTLKADIGGRSRLDLSDPRQLYALTMAIIDHENGRGAADMLGMGVNKGAYYAEAEQASKTKERFRYDVSDKKVASSNSVVINQNIQVNGARDPKLVSDEVQKHTKEALYRAPSVTM</sequence>